<evidence type="ECO:0000313" key="17">
    <source>
        <dbReference type="EMBL" id="MEG3439981.1"/>
    </source>
</evidence>
<evidence type="ECO:0000259" key="15">
    <source>
        <dbReference type="PROSITE" id="PS50109"/>
    </source>
</evidence>
<feature type="domain" description="Histidine kinase" evidence="15">
    <location>
        <begin position="381"/>
        <end position="605"/>
    </location>
</feature>
<proteinExistence type="inferred from homology"/>
<comment type="caution">
    <text evidence="17">The sequence shown here is derived from an EMBL/GenBank/DDBJ whole genome shotgun (WGS) entry which is preliminary data.</text>
</comment>
<dbReference type="InterPro" id="IPR004358">
    <property type="entry name" value="Sig_transdc_His_kin-like_C"/>
</dbReference>
<evidence type="ECO:0000256" key="13">
    <source>
        <dbReference type="PROSITE-ProRule" id="PRU00169"/>
    </source>
</evidence>
<dbReference type="InterPro" id="IPR011006">
    <property type="entry name" value="CheY-like_superfamily"/>
</dbReference>
<dbReference type="Gene3D" id="3.40.50.2300">
    <property type="match status" value="1"/>
</dbReference>
<evidence type="ECO:0000259" key="16">
    <source>
        <dbReference type="PROSITE" id="PS50110"/>
    </source>
</evidence>
<evidence type="ECO:0000256" key="5">
    <source>
        <dbReference type="ARBA" id="ARBA00022475"/>
    </source>
</evidence>
<dbReference type="SUPFAM" id="SSF47384">
    <property type="entry name" value="Homodimeric domain of signal transducing histidine kinase"/>
    <property type="match status" value="1"/>
</dbReference>
<dbReference type="AlphaFoldDB" id="A0AAW9QZN5"/>
<dbReference type="GO" id="GO:0005524">
    <property type="term" value="F:ATP binding"/>
    <property type="evidence" value="ECO:0007669"/>
    <property type="project" value="UniProtKB-KW"/>
</dbReference>
<dbReference type="Gene3D" id="3.30.450.40">
    <property type="match status" value="1"/>
</dbReference>
<dbReference type="InterPro" id="IPR036890">
    <property type="entry name" value="HATPase_C_sf"/>
</dbReference>
<dbReference type="Pfam" id="PF02518">
    <property type="entry name" value="HATPase_c"/>
    <property type="match status" value="1"/>
</dbReference>
<evidence type="ECO:0000256" key="3">
    <source>
        <dbReference type="ARBA" id="ARBA00006402"/>
    </source>
</evidence>
<dbReference type="PANTHER" id="PTHR43047">
    <property type="entry name" value="TWO-COMPONENT HISTIDINE PROTEIN KINASE"/>
    <property type="match status" value="1"/>
</dbReference>
<evidence type="ECO:0000256" key="2">
    <source>
        <dbReference type="ARBA" id="ARBA00004236"/>
    </source>
</evidence>
<dbReference type="EMBL" id="JBAFSM010000068">
    <property type="protein sequence ID" value="MEG3439981.1"/>
    <property type="molecule type" value="Genomic_DNA"/>
</dbReference>
<feature type="modified residue" description="4-aspartylphosphate" evidence="13">
    <location>
        <position position="675"/>
    </location>
</feature>
<keyword evidence="5" id="KW-1003">Cell membrane</keyword>
<dbReference type="GO" id="GO:0009927">
    <property type="term" value="F:histidine phosphotransfer kinase activity"/>
    <property type="evidence" value="ECO:0007669"/>
    <property type="project" value="TreeGrafter"/>
</dbReference>
<evidence type="ECO:0000256" key="12">
    <source>
        <dbReference type="ARBA" id="ARBA00023136"/>
    </source>
</evidence>
<name>A0AAW9QZN5_9CHRO</name>
<keyword evidence="10 17" id="KW-0067">ATP-binding</keyword>
<dbReference type="InterPro" id="IPR005467">
    <property type="entry name" value="His_kinase_dom"/>
</dbReference>
<dbReference type="Pfam" id="PF00512">
    <property type="entry name" value="HisKA"/>
    <property type="match status" value="1"/>
</dbReference>
<dbReference type="Pfam" id="PF01590">
    <property type="entry name" value="GAF"/>
    <property type="match status" value="1"/>
</dbReference>
<organism evidence="17 18">
    <name type="scientific">Pannus brasiliensis CCIBt3594</name>
    <dbReference type="NCBI Taxonomy" id="1427578"/>
    <lineage>
        <taxon>Bacteria</taxon>
        <taxon>Bacillati</taxon>
        <taxon>Cyanobacteriota</taxon>
        <taxon>Cyanophyceae</taxon>
        <taxon>Oscillatoriophycideae</taxon>
        <taxon>Chroococcales</taxon>
        <taxon>Microcystaceae</taxon>
        <taxon>Pannus</taxon>
    </lineage>
</organism>
<evidence type="ECO:0000256" key="8">
    <source>
        <dbReference type="ARBA" id="ARBA00022741"/>
    </source>
</evidence>
<feature type="domain" description="Response regulatory" evidence="16">
    <location>
        <begin position="626"/>
        <end position="739"/>
    </location>
</feature>
<dbReference type="InterPro" id="IPR016132">
    <property type="entry name" value="Phyto_chromo_attachment"/>
</dbReference>
<evidence type="ECO:0000256" key="9">
    <source>
        <dbReference type="ARBA" id="ARBA00022777"/>
    </source>
</evidence>
<comment type="catalytic activity">
    <reaction evidence="1">
        <text>ATP + protein L-histidine = ADP + protein N-phospho-L-histidine.</text>
        <dbReference type="EC" id="2.7.13.3"/>
    </reaction>
</comment>
<gene>
    <name evidence="17" type="ORF">V0288_22830</name>
</gene>
<dbReference type="Gene3D" id="3.30.565.10">
    <property type="entry name" value="Histidine kinase-like ATPase, C-terminal domain"/>
    <property type="match status" value="1"/>
</dbReference>
<evidence type="ECO:0000256" key="4">
    <source>
        <dbReference type="ARBA" id="ARBA00012438"/>
    </source>
</evidence>
<evidence type="ECO:0000313" key="18">
    <source>
        <dbReference type="Proteomes" id="UP001328733"/>
    </source>
</evidence>
<protein>
    <recommendedName>
        <fullName evidence="4">histidine kinase</fullName>
        <ecNumber evidence="4">2.7.13.3</ecNumber>
    </recommendedName>
</protein>
<dbReference type="CDD" id="cd16922">
    <property type="entry name" value="HATPase_EvgS-ArcB-TorS-like"/>
    <property type="match status" value="1"/>
</dbReference>
<dbReference type="InterPro" id="IPR029016">
    <property type="entry name" value="GAF-like_dom_sf"/>
</dbReference>
<dbReference type="FunFam" id="3.30.565.10:FF:000023">
    <property type="entry name" value="PAS domain-containing sensor histidine kinase"/>
    <property type="match status" value="1"/>
</dbReference>
<dbReference type="PANTHER" id="PTHR43047:SF72">
    <property type="entry name" value="OSMOSENSING HISTIDINE PROTEIN KINASE SLN1"/>
    <property type="match status" value="1"/>
</dbReference>
<keyword evidence="11" id="KW-0902">Two-component regulatory system</keyword>
<evidence type="ECO:0000259" key="14">
    <source>
        <dbReference type="PROSITE" id="PS50046"/>
    </source>
</evidence>
<dbReference type="SUPFAM" id="SSF55874">
    <property type="entry name" value="ATPase domain of HSP90 chaperone/DNA topoisomerase II/histidine kinase"/>
    <property type="match status" value="1"/>
</dbReference>
<dbReference type="SMART" id="SM00388">
    <property type="entry name" value="HisKA"/>
    <property type="match status" value="1"/>
</dbReference>
<dbReference type="CDD" id="cd00082">
    <property type="entry name" value="HisKA"/>
    <property type="match status" value="1"/>
</dbReference>
<dbReference type="InterPro" id="IPR001789">
    <property type="entry name" value="Sig_transdc_resp-reg_receiver"/>
</dbReference>
<dbReference type="Pfam" id="PF00072">
    <property type="entry name" value="Response_reg"/>
    <property type="match status" value="1"/>
</dbReference>
<dbReference type="SMART" id="SM00448">
    <property type="entry name" value="REC"/>
    <property type="match status" value="1"/>
</dbReference>
<comment type="subcellular location">
    <subcellularLocation>
        <location evidence="2">Cell membrane</location>
    </subcellularLocation>
</comment>
<evidence type="ECO:0000256" key="1">
    <source>
        <dbReference type="ARBA" id="ARBA00000085"/>
    </source>
</evidence>
<dbReference type="InterPro" id="IPR003594">
    <property type="entry name" value="HATPase_dom"/>
</dbReference>
<keyword evidence="9" id="KW-0418">Kinase</keyword>
<keyword evidence="8" id="KW-0547">Nucleotide-binding</keyword>
<dbReference type="SUPFAM" id="SSF55781">
    <property type="entry name" value="GAF domain-like"/>
    <property type="match status" value="1"/>
</dbReference>
<feature type="domain" description="Phytochrome chromophore attachment site" evidence="14">
    <location>
        <begin position="179"/>
        <end position="329"/>
    </location>
</feature>
<dbReference type="GO" id="GO:0005886">
    <property type="term" value="C:plasma membrane"/>
    <property type="evidence" value="ECO:0007669"/>
    <property type="project" value="UniProtKB-SubCell"/>
</dbReference>
<evidence type="ECO:0000256" key="6">
    <source>
        <dbReference type="ARBA" id="ARBA00022553"/>
    </source>
</evidence>
<reference evidence="17 18" key="1">
    <citation type="submission" date="2024-01" db="EMBL/GenBank/DDBJ databases">
        <title>Genomic insights into the taxonomy and metabolism of the cyanobacterium Pannus brasiliensis CCIBt3594.</title>
        <authorList>
            <person name="Machado M."/>
            <person name="Botero N.B."/>
            <person name="Andreote A.P.D."/>
            <person name="Feitosa A.M.T."/>
            <person name="Popin R."/>
            <person name="Sivonen K."/>
            <person name="Fiore M.F."/>
        </authorList>
    </citation>
    <scope>NUCLEOTIDE SEQUENCE [LARGE SCALE GENOMIC DNA]</scope>
    <source>
        <strain evidence="17 18">CCIBt3594</strain>
    </source>
</reference>
<dbReference type="SMART" id="SM00387">
    <property type="entry name" value="HATPase_c"/>
    <property type="match status" value="1"/>
</dbReference>
<dbReference type="PROSITE" id="PS50109">
    <property type="entry name" value="HIS_KIN"/>
    <property type="match status" value="1"/>
</dbReference>
<keyword evidence="18" id="KW-1185">Reference proteome</keyword>
<dbReference type="PROSITE" id="PS50046">
    <property type="entry name" value="PHYTOCHROME_2"/>
    <property type="match status" value="1"/>
</dbReference>
<dbReference type="Gene3D" id="1.10.287.130">
    <property type="match status" value="1"/>
</dbReference>
<dbReference type="InterPro" id="IPR003661">
    <property type="entry name" value="HisK_dim/P_dom"/>
</dbReference>
<keyword evidence="12" id="KW-0472">Membrane</keyword>
<evidence type="ECO:0000256" key="7">
    <source>
        <dbReference type="ARBA" id="ARBA00022679"/>
    </source>
</evidence>
<dbReference type="PROSITE" id="PS50110">
    <property type="entry name" value="RESPONSE_REGULATORY"/>
    <property type="match status" value="1"/>
</dbReference>
<dbReference type="SMART" id="SM00065">
    <property type="entry name" value="GAF"/>
    <property type="match status" value="1"/>
</dbReference>
<keyword evidence="7" id="KW-0808">Transferase</keyword>
<evidence type="ECO:0000256" key="11">
    <source>
        <dbReference type="ARBA" id="ARBA00023012"/>
    </source>
</evidence>
<sequence>MNHPHAFAWCQTVSSTTLEAFRSLWREVEKQLPSRAVSLDDRNYPNPDGQRYELLVSSDLHALFLATPEADTELYEIRFSFETTTIATFLDRLQGAHPEDRKIHEARAIVLRPLSPPSVAFQNRILLEILQIVAPGEPDAEINCPRVSLCQPVEEELYQQIERERLLNHVITQIRQSLELPKILETVAREVRDFLGVDRLLIYQFMPSGELAEDYPYLGKGKVTSEARISENIPSMLNLEAEDDCFSYIPQYQEKYRRGSIVAVDDAEATYSSSFCLAEFLRNHQVRSKLIAPIVVQEELWGLLIAHQCREKRHWLEPEKKFLGHIGEHLSIAIYQAQLYARVQEQKNLFERRVIERTRELQDTLIAAEAANLSKSEFLNNMSHELLTPLTCIIGLSSTLQKCSKEKDFLPVEKQVQYLKTIQDNGNKLLELINDLLTFSQLSAGKAILEIKQFSLGYLCSHVIEILQNEASNKQIELVLDIQLKKEDNYFCADHDRVQQILLHLLKNAIKFTADGGTVTLRVWKEYNEVIFQIEDTGIGIPEEKIPLLFDRFTQLDGSRKRRYGGIGLGLALTKQLVELHGGSIEVESSEGKGSLFTVRIPQRAPQKANPLLGDHHSPFNRHNRTIVLIESDEEIANLVCDLLMVAHYQVIWLIDSVAALKKVEIVRPSIVIVDQQMPHVYHLCQLFKKSPATKTMKVLILNDTPETSLNFLARRGIDDYLRKPIQPTLLLDKIRYLTALYQSGEKESIGS</sequence>
<dbReference type="SUPFAM" id="SSF52172">
    <property type="entry name" value="CheY-like"/>
    <property type="match status" value="1"/>
</dbReference>
<dbReference type="EC" id="2.7.13.3" evidence="4"/>
<comment type="similarity">
    <text evidence="3">In the N-terminal section; belongs to the phytochrome family.</text>
</comment>
<dbReference type="RefSeq" id="WP_332867452.1">
    <property type="nucleotide sequence ID" value="NZ_JBAFSM010000068.1"/>
</dbReference>
<dbReference type="PRINTS" id="PR00344">
    <property type="entry name" value="BCTRLSENSOR"/>
</dbReference>
<accession>A0AAW9QZN5</accession>
<keyword evidence="6 13" id="KW-0597">Phosphoprotein</keyword>
<dbReference type="GO" id="GO:0000155">
    <property type="term" value="F:phosphorelay sensor kinase activity"/>
    <property type="evidence" value="ECO:0007669"/>
    <property type="project" value="InterPro"/>
</dbReference>
<evidence type="ECO:0000256" key="10">
    <source>
        <dbReference type="ARBA" id="ARBA00022840"/>
    </source>
</evidence>
<dbReference type="InterPro" id="IPR036097">
    <property type="entry name" value="HisK_dim/P_sf"/>
</dbReference>
<dbReference type="Proteomes" id="UP001328733">
    <property type="component" value="Unassembled WGS sequence"/>
</dbReference>
<dbReference type="InterPro" id="IPR003018">
    <property type="entry name" value="GAF"/>
</dbReference>